<evidence type="ECO:0000313" key="2">
    <source>
        <dbReference type="Proteomes" id="UP000249579"/>
    </source>
</evidence>
<reference evidence="1 2" key="1">
    <citation type="journal article" date="2018" name="Front. Microbiol.">
        <title>Description and Comparative Genomics of Macrococcus caseolyticus subsp. hominis subsp. nov., Macrococcus goetzii sp. nov., Macrococcus epidermidis sp. nov., and Macrococcus bohemicus sp. nov., Novel Macrococci From Human Clinical Material With Virulence Potential and Suspected Uptake of Foreign DNA by Natural Transformation.</title>
        <authorList>
            <person name="Maslanova I."/>
            <person name="Wertheimer Z."/>
            <person name="Sedlacek I."/>
            <person name="Svec P."/>
            <person name="Indrakova A."/>
            <person name="Kovarovic V."/>
            <person name="Schumann P."/>
            <person name="Sproer C."/>
            <person name="Kralova S."/>
            <person name="Sedo O."/>
            <person name="Kristofova L."/>
            <person name="Vrbovska V."/>
            <person name="Fuzik T."/>
            <person name="Petras P."/>
            <person name="Zdrahal Z."/>
            <person name="Ruzickova V."/>
            <person name="Doskar J."/>
            <person name="Pantucek R."/>
        </authorList>
    </citation>
    <scope>NUCLEOTIDE SEQUENCE [LARGE SCALE GENOMIC DNA]</scope>
    <source>
        <strain evidence="1 2">03/115</strain>
    </source>
</reference>
<accession>A0A328A4N7</accession>
<organism evidence="1 2">
    <name type="scientific">Macrococcoides bohemicum</name>
    <dbReference type="NCBI Taxonomy" id="1903056"/>
    <lineage>
        <taxon>Bacteria</taxon>
        <taxon>Bacillati</taxon>
        <taxon>Bacillota</taxon>
        <taxon>Bacilli</taxon>
        <taxon>Bacillales</taxon>
        <taxon>Staphylococcaceae</taxon>
        <taxon>Macrococcoides</taxon>
    </lineage>
</organism>
<evidence type="ECO:0000313" key="1">
    <source>
        <dbReference type="EMBL" id="RAK49327.1"/>
    </source>
</evidence>
<dbReference type="AlphaFoldDB" id="A0A328A4N7"/>
<comment type="caution">
    <text evidence="1">The sequence shown here is derived from an EMBL/GenBank/DDBJ whole genome shotgun (WGS) entry which is preliminary data.</text>
</comment>
<proteinExistence type="predicted"/>
<gene>
    <name evidence="1" type="ORF">BHX94_05805</name>
</gene>
<protein>
    <submittedName>
        <fullName evidence="1">Uncharacterized protein</fullName>
    </submittedName>
</protein>
<dbReference type="Proteomes" id="UP000249579">
    <property type="component" value="Unassembled WGS sequence"/>
</dbReference>
<name>A0A328A4N7_9STAP</name>
<dbReference type="EMBL" id="PZJG01000003">
    <property type="protein sequence ID" value="RAK49327.1"/>
    <property type="molecule type" value="Genomic_DNA"/>
</dbReference>
<dbReference type="RefSeq" id="WP_111745382.1">
    <property type="nucleotide sequence ID" value="NZ_JBHSQY010000002.1"/>
</dbReference>
<sequence length="284" mass="32732">MIYNKDAAFSYPILTNNSNSYKNSSFLLDVNLLDDNDNFIFNISYEIENNFIKELINNNKAVLIFIVQSKDNYFTKLKNGQKTIIIPKNRISMSNSTVIQLHIQSLEQVSFIDCKELTQFYDKYKDRLYINKHMLLGYSNIVKYQGSENKPLTLFETSIAKNQDAAFKVELGSETIILKFNDENLLMRSSVQNKNIMNMYLYNGLYRAIEKFIEVNNSDEEYIDVDTINTNQTNGLNQKILDLIINKGIEEINPDDIDGLISKISNKLVEKFVNSIEGIVNCGD</sequence>
<dbReference type="OrthoDB" id="1748925at2"/>